<dbReference type="Proteomes" id="UP000619293">
    <property type="component" value="Unassembled WGS sequence"/>
</dbReference>
<accession>A0A8J3JVS5</accession>
<comment type="caution">
    <text evidence="3">The sequence shown here is derived from an EMBL/GenBank/DDBJ whole genome shotgun (WGS) entry which is preliminary data.</text>
</comment>
<dbReference type="RefSeq" id="WP_191837261.1">
    <property type="nucleotide sequence ID" value="NZ_BAAALB010000001.1"/>
</dbReference>
<feature type="domain" description="Mycothiol-dependent maleylpyruvate isomerase metal-binding" evidence="2">
    <location>
        <begin position="14"/>
        <end position="148"/>
    </location>
</feature>
<reference evidence="3 4" key="1">
    <citation type="submission" date="2021-01" db="EMBL/GenBank/DDBJ databases">
        <title>Whole genome shotgun sequence of Catellatospora chokoriensis NBRC 107358.</title>
        <authorList>
            <person name="Komaki H."/>
            <person name="Tamura T."/>
        </authorList>
    </citation>
    <scope>NUCLEOTIDE SEQUENCE [LARGE SCALE GENOMIC DNA]</scope>
    <source>
        <strain evidence="3 4">NBRC 107358</strain>
    </source>
</reference>
<evidence type="ECO:0000313" key="4">
    <source>
        <dbReference type="Proteomes" id="UP000619293"/>
    </source>
</evidence>
<dbReference type="GO" id="GO:0016853">
    <property type="term" value="F:isomerase activity"/>
    <property type="evidence" value="ECO:0007669"/>
    <property type="project" value="UniProtKB-KW"/>
</dbReference>
<keyword evidence="3" id="KW-0413">Isomerase</keyword>
<dbReference type="InterPro" id="IPR017517">
    <property type="entry name" value="Maleyloyr_isom"/>
</dbReference>
<keyword evidence="4" id="KW-1185">Reference proteome</keyword>
<dbReference type="EMBL" id="BONG01000039">
    <property type="protein sequence ID" value="GIF92012.1"/>
    <property type="molecule type" value="Genomic_DNA"/>
</dbReference>
<evidence type="ECO:0000256" key="1">
    <source>
        <dbReference type="SAM" id="MobiDB-lite"/>
    </source>
</evidence>
<dbReference type="InterPro" id="IPR034660">
    <property type="entry name" value="DinB/YfiT-like"/>
</dbReference>
<organism evidence="3 4">
    <name type="scientific">Catellatospora chokoriensis</name>
    <dbReference type="NCBI Taxonomy" id="310353"/>
    <lineage>
        <taxon>Bacteria</taxon>
        <taxon>Bacillati</taxon>
        <taxon>Actinomycetota</taxon>
        <taxon>Actinomycetes</taxon>
        <taxon>Micromonosporales</taxon>
        <taxon>Micromonosporaceae</taxon>
        <taxon>Catellatospora</taxon>
    </lineage>
</organism>
<evidence type="ECO:0000313" key="3">
    <source>
        <dbReference type="EMBL" id="GIF92012.1"/>
    </source>
</evidence>
<gene>
    <name evidence="3" type="ORF">Cch02nite_54560</name>
</gene>
<dbReference type="AlphaFoldDB" id="A0A8J3JVS5"/>
<dbReference type="SUPFAM" id="SSF109854">
    <property type="entry name" value="DinB/YfiT-like putative metalloenzymes"/>
    <property type="match status" value="1"/>
</dbReference>
<feature type="region of interest" description="Disordered" evidence="1">
    <location>
        <begin position="223"/>
        <end position="248"/>
    </location>
</feature>
<dbReference type="GO" id="GO:0046872">
    <property type="term" value="F:metal ion binding"/>
    <property type="evidence" value="ECO:0007669"/>
    <property type="project" value="InterPro"/>
</dbReference>
<dbReference type="NCBIfam" id="TIGR03083">
    <property type="entry name" value="maleylpyruvate isomerase family mycothiol-dependent enzyme"/>
    <property type="match status" value="1"/>
</dbReference>
<dbReference type="InterPro" id="IPR024344">
    <property type="entry name" value="MDMPI_metal-binding"/>
</dbReference>
<dbReference type="Gene3D" id="1.20.120.450">
    <property type="entry name" value="dinb family like domain"/>
    <property type="match status" value="1"/>
</dbReference>
<protein>
    <submittedName>
        <fullName evidence="3">Maleylpyruvate isomerase</fullName>
    </submittedName>
</protein>
<dbReference type="Pfam" id="PF11716">
    <property type="entry name" value="MDMPI_N"/>
    <property type="match status" value="1"/>
</dbReference>
<proteinExistence type="predicted"/>
<feature type="compositionally biased region" description="Pro residues" evidence="1">
    <location>
        <begin position="228"/>
        <end position="242"/>
    </location>
</feature>
<evidence type="ECO:0000259" key="2">
    <source>
        <dbReference type="Pfam" id="PF11716"/>
    </source>
</evidence>
<sequence length="248" mass="26743">MQSVDGMVDDVVRSAARFTAAAAALTDTGLRAPSGLARWTRAHVLAHVAVSADAYVRLLRSARTDHRSPRRPADAAVLAHAAEEGATLPAASLVRQLNDGLERFTHEARTMSTDAWDGMVTALAGWRHPAWYTLRRCLRELETHHLDLDVGYRTADWPAGYVTWALAETFAALQAQGFPLARVKATDLGRTWDIAGDGPTVAAPGHVLLGWFSGRASADGLASDLPPTALPTPPTWQQPPVPGWGRDY</sequence>
<name>A0A8J3JVS5_9ACTN</name>